<evidence type="ECO:0000256" key="2">
    <source>
        <dbReference type="ARBA" id="ARBA00004696"/>
    </source>
</evidence>
<comment type="pathway">
    <text evidence="2 9">Amino-acid biosynthesis; L-tryptophan biosynthesis; L-tryptophan from chorismate: step 4/5.</text>
</comment>
<dbReference type="FunFam" id="3.20.20.70:FF:000024">
    <property type="entry name" value="Indole-3-glycerol phosphate synthase"/>
    <property type="match status" value="1"/>
</dbReference>
<evidence type="ECO:0000256" key="8">
    <source>
        <dbReference type="ARBA" id="ARBA00023239"/>
    </source>
</evidence>
<reference evidence="11" key="2">
    <citation type="journal article" date="2022" name="Microbiol. Resour. Announc.">
        <title>Metagenome Sequencing to Explore Phylogenomics of Terrestrial Cyanobacteria.</title>
        <authorList>
            <person name="Ward R.D."/>
            <person name="Stajich J.E."/>
            <person name="Johansen J.R."/>
            <person name="Huntemann M."/>
            <person name="Clum A."/>
            <person name="Foster B."/>
            <person name="Foster B."/>
            <person name="Roux S."/>
            <person name="Palaniappan K."/>
            <person name="Varghese N."/>
            <person name="Mukherjee S."/>
            <person name="Reddy T.B.K."/>
            <person name="Daum C."/>
            <person name="Copeland A."/>
            <person name="Chen I.A."/>
            <person name="Ivanova N.N."/>
            <person name="Kyrpides N.C."/>
            <person name="Shapiro N."/>
            <person name="Eloe-Fadrosh E.A."/>
            <person name="Pietrasiak N."/>
        </authorList>
    </citation>
    <scope>NUCLEOTIDE SEQUENCE</scope>
    <source>
        <strain evidence="11">GSE-TBD4-15B</strain>
    </source>
</reference>
<organism evidence="11 12">
    <name type="scientific">Pegethrix bostrychoides GSE-TBD4-15B</name>
    <dbReference type="NCBI Taxonomy" id="2839662"/>
    <lineage>
        <taxon>Bacteria</taxon>
        <taxon>Bacillati</taxon>
        <taxon>Cyanobacteriota</taxon>
        <taxon>Cyanophyceae</taxon>
        <taxon>Oculatellales</taxon>
        <taxon>Oculatellaceae</taxon>
        <taxon>Pegethrix</taxon>
    </lineage>
</organism>
<dbReference type="EMBL" id="JAHHHV010000085">
    <property type="protein sequence ID" value="MBW4468210.1"/>
    <property type="molecule type" value="Genomic_DNA"/>
</dbReference>
<keyword evidence="7 9" id="KW-0057">Aromatic amino acid biosynthesis</keyword>
<gene>
    <name evidence="9 11" type="primary">trpC</name>
    <name evidence="11" type="ORF">KME07_22515</name>
</gene>
<dbReference type="PANTHER" id="PTHR22854:SF2">
    <property type="entry name" value="INDOLE-3-GLYCEROL-PHOSPHATE SYNTHASE"/>
    <property type="match status" value="1"/>
</dbReference>
<dbReference type="InterPro" id="IPR013785">
    <property type="entry name" value="Aldolase_TIM"/>
</dbReference>
<evidence type="ECO:0000313" key="12">
    <source>
        <dbReference type="Proteomes" id="UP000707356"/>
    </source>
</evidence>
<protein>
    <recommendedName>
        <fullName evidence="9">Indole-3-glycerol phosphate synthase</fullName>
        <shortName evidence="9">IGPS</shortName>
        <ecNumber evidence="9">4.1.1.48</ecNumber>
    </recommendedName>
</protein>
<dbReference type="InterPro" id="IPR001468">
    <property type="entry name" value="Indole-3-GlycerolPSynthase_CS"/>
</dbReference>
<dbReference type="SUPFAM" id="SSF51366">
    <property type="entry name" value="Ribulose-phoshate binding barrel"/>
    <property type="match status" value="1"/>
</dbReference>
<evidence type="ECO:0000256" key="6">
    <source>
        <dbReference type="ARBA" id="ARBA00022822"/>
    </source>
</evidence>
<dbReference type="InterPro" id="IPR013798">
    <property type="entry name" value="Indole-3-glycerol_P_synth_dom"/>
</dbReference>
<dbReference type="InterPro" id="IPR045186">
    <property type="entry name" value="Indole-3-glycerol_P_synth"/>
</dbReference>
<dbReference type="GO" id="GO:0004425">
    <property type="term" value="F:indole-3-glycerol-phosphate synthase activity"/>
    <property type="evidence" value="ECO:0007669"/>
    <property type="project" value="UniProtKB-UniRule"/>
</dbReference>
<dbReference type="PROSITE" id="PS00614">
    <property type="entry name" value="IGPS"/>
    <property type="match status" value="1"/>
</dbReference>
<comment type="caution">
    <text evidence="11">The sequence shown here is derived from an EMBL/GenBank/DDBJ whole genome shotgun (WGS) entry which is preliminary data.</text>
</comment>
<evidence type="ECO:0000256" key="1">
    <source>
        <dbReference type="ARBA" id="ARBA00001633"/>
    </source>
</evidence>
<evidence type="ECO:0000256" key="9">
    <source>
        <dbReference type="HAMAP-Rule" id="MF_00134"/>
    </source>
</evidence>
<dbReference type="Pfam" id="PF00218">
    <property type="entry name" value="IGPS"/>
    <property type="match status" value="1"/>
</dbReference>
<evidence type="ECO:0000256" key="7">
    <source>
        <dbReference type="ARBA" id="ARBA00023141"/>
    </source>
</evidence>
<dbReference type="HAMAP" id="MF_00134_B">
    <property type="entry name" value="IGPS_B"/>
    <property type="match status" value="1"/>
</dbReference>
<keyword evidence="5 9" id="KW-0210">Decarboxylase</keyword>
<sequence length="298" mass="33115">MQIRRRCPNPTIAVDYLRYQTKVPNAEPQHILEEIVWHKEVEVERWREKLPLLELQHQLREAAPTRDFVAALRSAPTQPALIAEVKKASPSKGIICENFDPVAIAQAYAVGGATCLSVLTDAKFFQGSFDYLQQIREAVALPLLCKDFVIYPYQIYRARLHGADAVLLIAAILSDKDLRYFTKIAATVGMAVLIEVHTLAELDRVLNLGDLQPQRQIIGINNRDLETFTVDLETTDQLLSARAQSIQAQQLLVVSESGLHSRADLDRVQQAGADAVLIGESLVKQPDPAAAIVQMFAS</sequence>
<dbReference type="Proteomes" id="UP000707356">
    <property type="component" value="Unassembled WGS sequence"/>
</dbReference>
<dbReference type="GO" id="GO:0004640">
    <property type="term" value="F:phosphoribosylanthranilate isomerase activity"/>
    <property type="evidence" value="ECO:0007669"/>
    <property type="project" value="TreeGrafter"/>
</dbReference>
<keyword evidence="6 9" id="KW-0822">Tryptophan biosynthesis</keyword>
<name>A0A951U6Y9_9CYAN</name>
<dbReference type="EC" id="4.1.1.48" evidence="9"/>
<reference evidence="11" key="1">
    <citation type="submission" date="2021-05" db="EMBL/GenBank/DDBJ databases">
        <authorList>
            <person name="Pietrasiak N."/>
            <person name="Ward R."/>
            <person name="Stajich J.E."/>
            <person name="Kurbessoian T."/>
        </authorList>
    </citation>
    <scope>NUCLEOTIDE SEQUENCE</scope>
    <source>
        <strain evidence="11">GSE-TBD4-15B</strain>
    </source>
</reference>
<proteinExistence type="inferred from homology"/>
<evidence type="ECO:0000256" key="3">
    <source>
        <dbReference type="ARBA" id="ARBA00008737"/>
    </source>
</evidence>
<comment type="similarity">
    <text evidence="3 9">Belongs to the TrpC family.</text>
</comment>
<accession>A0A951U6Y9</accession>
<keyword evidence="8 9" id="KW-0456">Lyase</keyword>
<evidence type="ECO:0000256" key="4">
    <source>
        <dbReference type="ARBA" id="ARBA00022605"/>
    </source>
</evidence>
<dbReference type="NCBIfam" id="NF001372">
    <property type="entry name" value="PRK00278.1-4"/>
    <property type="match status" value="1"/>
</dbReference>
<evidence type="ECO:0000313" key="11">
    <source>
        <dbReference type="EMBL" id="MBW4468210.1"/>
    </source>
</evidence>
<keyword evidence="4 9" id="KW-0028">Amino-acid biosynthesis</keyword>
<dbReference type="InterPro" id="IPR011060">
    <property type="entry name" value="RibuloseP-bd_barrel"/>
</dbReference>
<dbReference type="GO" id="GO:0000162">
    <property type="term" value="P:L-tryptophan biosynthetic process"/>
    <property type="evidence" value="ECO:0007669"/>
    <property type="project" value="UniProtKB-UniRule"/>
</dbReference>
<feature type="domain" description="Indole-3-glycerol phosphate synthase" evidence="10">
    <location>
        <begin position="32"/>
        <end position="293"/>
    </location>
</feature>
<dbReference type="Gene3D" id="3.20.20.70">
    <property type="entry name" value="Aldolase class I"/>
    <property type="match status" value="1"/>
</dbReference>
<dbReference type="PANTHER" id="PTHR22854">
    <property type="entry name" value="TRYPTOPHAN BIOSYNTHESIS PROTEIN"/>
    <property type="match status" value="1"/>
</dbReference>
<comment type="catalytic activity">
    <reaction evidence="1 9">
        <text>1-(2-carboxyphenylamino)-1-deoxy-D-ribulose 5-phosphate + H(+) = (1S,2R)-1-C-(indol-3-yl)glycerol 3-phosphate + CO2 + H2O</text>
        <dbReference type="Rhea" id="RHEA:23476"/>
        <dbReference type="ChEBI" id="CHEBI:15377"/>
        <dbReference type="ChEBI" id="CHEBI:15378"/>
        <dbReference type="ChEBI" id="CHEBI:16526"/>
        <dbReference type="ChEBI" id="CHEBI:58613"/>
        <dbReference type="ChEBI" id="CHEBI:58866"/>
        <dbReference type="EC" id="4.1.1.48"/>
    </reaction>
</comment>
<evidence type="ECO:0000256" key="5">
    <source>
        <dbReference type="ARBA" id="ARBA00022793"/>
    </source>
</evidence>
<evidence type="ECO:0000259" key="10">
    <source>
        <dbReference type="Pfam" id="PF00218"/>
    </source>
</evidence>
<dbReference type="NCBIfam" id="NF001377">
    <property type="entry name" value="PRK00278.2-4"/>
    <property type="match status" value="1"/>
</dbReference>
<dbReference type="CDD" id="cd00331">
    <property type="entry name" value="IGPS"/>
    <property type="match status" value="1"/>
</dbReference>
<dbReference type="AlphaFoldDB" id="A0A951U6Y9"/>